<sequence length="72" mass="8198">MREWFIFPHQFSEAPGQINALFMLTVAVSRDGKSGLPSIYMNEHAEEQNSAQGSFCLETSRLSSVFKRTRVM</sequence>
<comment type="caution">
    <text evidence="1">The sequence shown here is derived from an EMBL/GenBank/DDBJ whole genome shotgun (WGS) entry which is preliminary data.</text>
</comment>
<dbReference type="Proteomes" id="UP001303046">
    <property type="component" value="Unassembled WGS sequence"/>
</dbReference>
<reference evidence="1 2" key="1">
    <citation type="submission" date="2023-08" db="EMBL/GenBank/DDBJ databases">
        <title>A Necator americanus chromosomal reference genome.</title>
        <authorList>
            <person name="Ilik V."/>
            <person name="Petrzelkova K.J."/>
            <person name="Pardy F."/>
            <person name="Fuh T."/>
            <person name="Niatou-Singa F.S."/>
            <person name="Gouil Q."/>
            <person name="Baker L."/>
            <person name="Ritchie M.E."/>
            <person name="Jex A.R."/>
            <person name="Gazzola D."/>
            <person name="Li H."/>
            <person name="Toshio Fujiwara R."/>
            <person name="Zhan B."/>
            <person name="Aroian R.V."/>
            <person name="Pafco B."/>
            <person name="Schwarz E.M."/>
        </authorList>
    </citation>
    <scope>NUCLEOTIDE SEQUENCE [LARGE SCALE GENOMIC DNA]</scope>
    <source>
        <strain evidence="1 2">Aroian</strain>
        <tissue evidence="1">Whole animal</tissue>
    </source>
</reference>
<protein>
    <submittedName>
        <fullName evidence="1">Uncharacterized protein</fullName>
    </submittedName>
</protein>
<evidence type="ECO:0000313" key="1">
    <source>
        <dbReference type="EMBL" id="KAK6733781.1"/>
    </source>
</evidence>
<accession>A0ABR1C975</accession>
<organism evidence="1 2">
    <name type="scientific">Necator americanus</name>
    <name type="common">Human hookworm</name>
    <dbReference type="NCBI Taxonomy" id="51031"/>
    <lineage>
        <taxon>Eukaryota</taxon>
        <taxon>Metazoa</taxon>
        <taxon>Ecdysozoa</taxon>
        <taxon>Nematoda</taxon>
        <taxon>Chromadorea</taxon>
        <taxon>Rhabditida</taxon>
        <taxon>Rhabditina</taxon>
        <taxon>Rhabditomorpha</taxon>
        <taxon>Strongyloidea</taxon>
        <taxon>Ancylostomatidae</taxon>
        <taxon>Bunostominae</taxon>
        <taxon>Necator</taxon>
    </lineage>
</organism>
<keyword evidence="2" id="KW-1185">Reference proteome</keyword>
<evidence type="ECO:0000313" key="2">
    <source>
        <dbReference type="Proteomes" id="UP001303046"/>
    </source>
</evidence>
<proteinExistence type="predicted"/>
<dbReference type="EMBL" id="JAVFWL010000002">
    <property type="protein sequence ID" value="KAK6733781.1"/>
    <property type="molecule type" value="Genomic_DNA"/>
</dbReference>
<gene>
    <name evidence="1" type="primary">Necator_chrII.g5297</name>
    <name evidence="1" type="ORF">RB195_017504</name>
</gene>
<name>A0ABR1C975_NECAM</name>